<dbReference type="Proteomes" id="UP000322699">
    <property type="component" value="Unassembled WGS sequence"/>
</dbReference>
<comment type="caution">
    <text evidence="2">The sequence shown here is derived from an EMBL/GenBank/DDBJ whole genome shotgun (WGS) entry which is preliminary data.</text>
</comment>
<name>A0A5B1CC32_9BACT</name>
<feature type="region of interest" description="Disordered" evidence="1">
    <location>
        <begin position="1"/>
        <end position="43"/>
    </location>
</feature>
<organism evidence="2 3">
    <name type="scientific">Rubripirellula obstinata</name>
    <dbReference type="NCBI Taxonomy" id="406547"/>
    <lineage>
        <taxon>Bacteria</taxon>
        <taxon>Pseudomonadati</taxon>
        <taxon>Planctomycetota</taxon>
        <taxon>Planctomycetia</taxon>
        <taxon>Pirellulales</taxon>
        <taxon>Pirellulaceae</taxon>
        <taxon>Rubripirellula</taxon>
    </lineage>
</organism>
<evidence type="ECO:0000313" key="3">
    <source>
        <dbReference type="Proteomes" id="UP000322699"/>
    </source>
</evidence>
<dbReference type="EMBL" id="VRLW01000015">
    <property type="protein sequence ID" value="KAA1256884.1"/>
    <property type="molecule type" value="Genomic_DNA"/>
</dbReference>
<evidence type="ECO:0000256" key="1">
    <source>
        <dbReference type="SAM" id="MobiDB-lite"/>
    </source>
</evidence>
<proteinExistence type="predicted"/>
<protein>
    <submittedName>
        <fullName evidence="2">Uncharacterized protein</fullName>
    </submittedName>
</protein>
<gene>
    <name evidence="2" type="ORF">LF1_58150</name>
</gene>
<keyword evidence="3" id="KW-1185">Reference proteome</keyword>
<evidence type="ECO:0000313" key="2">
    <source>
        <dbReference type="EMBL" id="KAA1256884.1"/>
    </source>
</evidence>
<sequence>MVAVNEYSLCRGDRASSAPQGHRRGEETNGTSPSSYDVEVGKDVDGDVPFVSVGCSGAQCANEESAASDRATWSVLEVATFRMGGDQRSSVAKERSPAIRYVATGACKQTDER</sequence>
<dbReference type="AlphaFoldDB" id="A0A5B1CC32"/>
<reference evidence="2 3" key="1">
    <citation type="submission" date="2019-08" db="EMBL/GenBank/DDBJ databases">
        <title>Deep-cultivation of Planctomycetes and their phenomic and genomic characterization uncovers novel biology.</title>
        <authorList>
            <person name="Wiegand S."/>
            <person name="Jogler M."/>
            <person name="Boedeker C."/>
            <person name="Pinto D."/>
            <person name="Vollmers J."/>
            <person name="Rivas-Marin E."/>
            <person name="Kohn T."/>
            <person name="Peeters S.H."/>
            <person name="Heuer A."/>
            <person name="Rast P."/>
            <person name="Oberbeckmann S."/>
            <person name="Bunk B."/>
            <person name="Jeske O."/>
            <person name="Meyerdierks A."/>
            <person name="Storesund J.E."/>
            <person name="Kallscheuer N."/>
            <person name="Luecker S."/>
            <person name="Lage O.M."/>
            <person name="Pohl T."/>
            <person name="Merkel B.J."/>
            <person name="Hornburger P."/>
            <person name="Mueller R.-W."/>
            <person name="Bruemmer F."/>
            <person name="Labrenz M."/>
            <person name="Spormann A.M."/>
            <person name="Op Den Camp H."/>
            <person name="Overmann J."/>
            <person name="Amann R."/>
            <person name="Jetten M.S.M."/>
            <person name="Mascher T."/>
            <person name="Medema M.H."/>
            <person name="Devos D.P."/>
            <person name="Kaster A.-K."/>
            <person name="Ovreas L."/>
            <person name="Rohde M."/>
            <person name="Galperin M.Y."/>
            <person name="Jogler C."/>
        </authorList>
    </citation>
    <scope>NUCLEOTIDE SEQUENCE [LARGE SCALE GENOMIC DNA]</scope>
    <source>
        <strain evidence="2 3">LF1</strain>
    </source>
</reference>
<accession>A0A5B1CC32</accession>